<dbReference type="AlphaFoldDB" id="A0A0G2FAW9"/>
<reference evidence="5 6" key="2">
    <citation type="submission" date="2015-05" db="EMBL/GenBank/DDBJ databases">
        <authorList>
            <person name="Morales-Cruz A."/>
            <person name="Amrine K.C."/>
            <person name="Cantu D."/>
        </authorList>
    </citation>
    <scope>NUCLEOTIDE SEQUENCE [LARGE SCALE GENOMIC DNA]</scope>
    <source>
        <strain evidence="5">DA912</strain>
    </source>
</reference>
<dbReference type="GO" id="GO:0005739">
    <property type="term" value="C:mitochondrion"/>
    <property type="evidence" value="ECO:0007669"/>
    <property type="project" value="UniProtKB-SubCell"/>
</dbReference>
<comment type="subcellular location">
    <subcellularLocation>
        <location evidence="1">Mitochondrion</location>
    </subcellularLocation>
</comment>
<gene>
    <name evidence="5" type="ORF">UCDDA912_g08237</name>
</gene>
<accession>A0A0G2FAW9</accession>
<dbReference type="Proteomes" id="UP000034680">
    <property type="component" value="Unassembled WGS sequence"/>
</dbReference>
<organism evidence="5 6">
    <name type="scientific">Diaporthe ampelina</name>
    <dbReference type="NCBI Taxonomy" id="1214573"/>
    <lineage>
        <taxon>Eukaryota</taxon>
        <taxon>Fungi</taxon>
        <taxon>Dikarya</taxon>
        <taxon>Ascomycota</taxon>
        <taxon>Pezizomycotina</taxon>
        <taxon>Sordariomycetes</taxon>
        <taxon>Sordariomycetidae</taxon>
        <taxon>Diaporthales</taxon>
        <taxon>Diaporthaceae</taxon>
        <taxon>Diaporthe</taxon>
    </lineage>
</organism>
<protein>
    <recommendedName>
        <fullName evidence="4">Reverse transcriptase Ty1/copia-type domain-containing protein</fullName>
    </recommendedName>
</protein>
<dbReference type="CDD" id="cd09272">
    <property type="entry name" value="RNase_HI_RT_Ty1"/>
    <property type="match status" value="1"/>
</dbReference>
<dbReference type="STRING" id="1214573.A0A0G2FAW9"/>
<dbReference type="PANTHER" id="PTHR11439">
    <property type="entry name" value="GAG-POL-RELATED RETROTRANSPOSON"/>
    <property type="match status" value="1"/>
</dbReference>
<evidence type="ECO:0000256" key="1">
    <source>
        <dbReference type="ARBA" id="ARBA00004173"/>
    </source>
</evidence>
<keyword evidence="2" id="KW-0496">Mitochondrion</keyword>
<dbReference type="EMBL" id="LCUC01000356">
    <property type="protein sequence ID" value="KKY31812.1"/>
    <property type="molecule type" value="Genomic_DNA"/>
</dbReference>
<keyword evidence="6" id="KW-1185">Reference proteome</keyword>
<evidence type="ECO:0000313" key="5">
    <source>
        <dbReference type="EMBL" id="KKY31812.1"/>
    </source>
</evidence>
<reference evidence="5 6" key="1">
    <citation type="submission" date="2015-05" db="EMBL/GenBank/DDBJ databases">
        <title>Distinctive expansion of gene families associated with plant cell wall degradation and secondary metabolism in the genomes of grapevine trunk pathogens.</title>
        <authorList>
            <person name="Lawrence D.P."/>
            <person name="Travadon R."/>
            <person name="Rolshausen P.E."/>
            <person name="Baumgartner K."/>
        </authorList>
    </citation>
    <scope>NUCLEOTIDE SEQUENCE [LARGE SCALE GENOMIC DNA]</scope>
    <source>
        <strain evidence="5">DA912</strain>
    </source>
</reference>
<feature type="compositionally biased region" description="Basic and acidic residues" evidence="3">
    <location>
        <begin position="662"/>
        <end position="674"/>
    </location>
</feature>
<dbReference type="InterPro" id="IPR043502">
    <property type="entry name" value="DNA/RNA_pol_sf"/>
</dbReference>
<evidence type="ECO:0000256" key="2">
    <source>
        <dbReference type="ARBA" id="ARBA00023128"/>
    </source>
</evidence>
<sequence length="674" mass="76198">MQNRNMFRVDQMAAAVGEVLQTEFSLNIQLGLWVYNNNVGAEEWDQAHFEGLANEVDYASVDGEINMVQAGGLDGLSDQDILILDGSSDEDYDTLPEEPPVDADIMSYLSLHEVMAVVQQDVLADPKSYAEAMRSFDAPKWIGGMNEERNAIIENGTVELVRIDSMPEGTVPITSKWVWVRKFDVYGVIFRHKVRLVARGFQQRPGIDYHETYAAVIKAVSWRIIIAIAAILGWPLHAMDVKTAFLNGDLKELIYMRPPPGWKVPKGMIWRLRKTLYGLKQAPRGWYIKISTKLMEWGFRKSPFDECVFIDPTGSVIVGIWVDDLLITARTVEMMAPLKTKLSNEFKMKDDAEATLYLGVQIQQESDGITLNQAHYVHSILERFGLQKLPKRATPLPSKLGLRKNQDPVDPEFLQRYQERSGCLNFLMSQTRPDVAFANQLCSRYNSAPSTDHDETLDHVYGHLSKFPDVAIKYKRGFKNLVAFTDSDFAGCLDTRRSTTGWVIVFGGAPIAWCSQRQKTVTLSTTHAEYVAAAELAREVIWVKGFIEFLGIPEFKTDTVPVYIDNDAATTITQSPHSHNKTKYVDIRHHFIRERVIEIGDITTHRVDTRFNIADILTKTLPRDRHYELVELMGLVHVRSGRRLQGNSGGVAEEETKDDEGSETHEGPQSRGES</sequence>
<evidence type="ECO:0000259" key="4">
    <source>
        <dbReference type="Pfam" id="PF07727"/>
    </source>
</evidence>
<comment type="caution">
    <text evidence="5">The sequence shown here is derived from an EMBL/GenBank/DDBJ whole genome shotgun (WGS) entry which is preliminary data.</text>
</comment>
<feature type="compositionally biased region" description="Acidic residues" evidence="3">
    <location>
        <begin position="652"/>
        <end position="661"/>
    </location>
</feature>
<dbReference type="InterPro" id="IPR013103">
    <property type="entry name" value="RVT_2"/>
</dbReference>
<feature type="domain" description="Reverse transcriptase Ty1/copia-type" evidence="4">
    <location>
        <begin position="162"/>
        <end position="396"/>
    </location>
</feature>
<dbReference type="Pfam" id="PF07727">
    <property type="entry name" value="RVT_2"/>
    <property type="match status" value="1"/>
</dbReference>
<dbReference type="OrthoDB" id="4961290at2759"/>
<name>A0A0G2FAW9_9PEZI</name>
<dbReference type="PANTHER" id="PTHR11439:SF463">
    <property type="entry name" value="REVERSE TRANSCRIPTASE TY1_COPIA-TYPE DOMAIN-CONTAINING PROTEIN"/>
    <property type="match status" value="1"/>
</dbReference>
<evidence type="ECO:0000256" key="3">
    <source>
        <dbReference type="SAM" id="MobiDB-lite"/>
    </source>
</evidence>
<feature type="region of interest" description="Disordered" evidence="3">
    <location>
        <begin position="643"/>
        <end position="674"/>
    </location>
</feature>
<dbReference type="SUPFAM" id="SSF56672">
    <property type="entry name" value="DNA/RNA polymerases"/>
    <property type="match status" value="1"/>
</dbReference>
<evidence type="ECO:0000313" key="6">
    <source>
        <dbReference type="Proteomes" id="UP000034680"/>
    </source>
</evidence>
<proteinExistence type="predicted"/>